<dbReference type="AlphaFoldDB" id="A2EQL7"/>
<dbReference type="GO" id="GO:0000139">
    <property type="term" value="C:Golgi membrane"/>
    <property type="evidence" value="ECO:0007669"/>
    <property type="project" value="UniProtKB-SubCell"/>
</dbReference>
<evidence type="ECO:0000259" key="15">
    <source>
        <dbReference type="Pfam" id="PF04053"/>
    </source>
</evidence>
<dbReference type="VEuPathDB" id="TrichDB:TVAGG3_0976800"/>
<evidence type="ECO:0000256" key="1">
    <source>
        <dbReference type="ARBA" id="ARBA00004255"/>
    </source>
</evidence>
<evidence type="ECO:0000313" key="17">
    <source>
        <dbReference type="EMBL" id="EAY05064.1"/>
    </source>
</evidence>
<dbReference type="InterPro" id="IPR050844">
    <property type="entry name" value="Coatomer_complex_subunit"/>
</dbReference>
<keyword evidence="4" id="KW-0813">Transport</keyword>
<evidence type="ECO:0000256" key="5">
    <source>
        <dbReference type="ARBA" id="ARBA00022490"/>
    </source>
</evidence>
<dbReference type="PROSITE" id="PS00678">
    <property type="entry name" value="WD_REPEATS_1"/>
    <property type="match status" value="1"/>
</dbReference>
<dbReference type="OMA" id="NQAQSEC"/>
<feature type="domain" description="COPA/B second beta-propeller" evidence="15">
    <location>
        <begin position="322"/>
        <end position="568"/>
    </location>
</feature>
<dbReference type="Proteomes" id="UP000001542">
    <property type="component" value="Unassembled WGS sequence"/>
</dbReference>
<evidence type="ECO:0000256" key="9">
    <source>
        <dbReference type="ARBA" id="ARBA00022927"/>
    </source>
</evidence>
<evidence type="ECO:0000256" key="8">
    <source>
        <dbReference type="ARBA" id="ARBA00022892"/>
    </source>
</evidence>
<keyword evidence="10" id="KW-0333">Golgi apparatus</keyword>
<dbReference type="SUPFAM" id="SSF50969">
    <property type="entry name" value="YVTN repeat-like/Quinoprotein amine dehydrogenase"/>
    <property type="match status" value="1"/>
</dbReference>
<dbReference type="Pfam" id="PF23953">
    <property type="entry name" value="TPR_COPA_B"/>
    <property type="match status" value="1"/>
</dbReference>
<dbReference type="InParanoid" id="A2EQL7"/>
<dbReference type="GO" id="GO:0006886">
    <property type="term" value="P:intracellular protein transport"/>
    <property type="evidence" value="ECO:0000318"/>
    <property type="project" value="GO_Central"/>
</dbReference>
<comment type="subcellular location">
    <subcellularLocation>
        <location evidence="2">Cytoplasmic vesicle</location>
        <location evidence="2">COPI-coated vesicle membrane</location>
        <topology evidence="2">Peripheral membrane protein</topology>
        <orientation evidence="2">Cytoplasmic side</orientation>
    </subcellularLocation>
    <subcellularLocation>
        <location evidence="1">Golgi apparatus membrane</location>
        <topology evidence="1">Peripheral membrane protein</topology>
        <orientation evidence="1">Cytoplasmic side</orientation>
    </subcellularLocation>
</comment>
<evidence type="ECO:0000259" key="16">
    <source>
        <dbReference type="Pfam" id="PF23953"/>
    </source>
</evidence>
<dbReference type="InterPro" id="IPR056176">
    <property type="entry name" value="TPR_COPA_B"/>
</dbReference>
<feature type="repeat" description="WD" evidence="14">
    <location>
        <begin position="140"/>
        <end position="182"/>
    </location>
</feature>
<reference evidence="17" key="1">
    <citation type="submission" date="2006-10" db="EMBL/GenBank/DDBJ databases">
        <authorList>
            <person name="Amadeo P."/>
            <person name="Zhao Q."/>
            <person name="Wortman J."/>
            <person name="Fraser-Liggett C."/>
            <person name="Carlton J."/>
        </authorList>
    </citation>
    <scope>NUCLEOTIDE SEQUENCE</scope>
    <source>
        <strain evidence="17">G3</strain>
    </source>
</reference>
<feature type="repeat" description="WD" evidence="14">
    <location>
        <begin position="96"/>
        <end position="137"/>
    </location>
</feature>
<evidence type="ECO:0000256" key="14">
    <source>
        <dbReference type="PROSITE-ProRule" id="PRU00221"/>
    </source>
</evidence>
<dbReference type="FunFam" id="1.25.40.470:FF:000001">
    <property type="entry name" value="Coatomer subunit beta"/>
    <property type="match status" value="1"/>
</dbReference>
<dbReference type="PANTHER" id="PTHR19876">
    <property type="entry name" value="COATOMER"/>
    <property type="match status" value="1"/>
</dbReference>
<accession>A2EQL7</accession>
<evidence type="ECO:0000256" key="11">
    <source>
        <dbReference type="ARBA" id="ARBA00023136"/>
    </source>
</evidence>
<evidence type="ECO:0000256" key="12">
    <source>
        <dbReference type="ARBA" id="ARBA00023329"/>
    </source>
</evidence>
<dbReference type="InterPro" id="IPR016453">
    <property type="entry name" value="COPB2"/>
</dbReference>
<dbReference type="FunCoup" id="A2EQL7">
    <property type="interactions" value="835"/>
</dbReference>
<dbReference type="InterPro" id="IPR019775">
    <property type="entry name" value="WD40_repeat_CS"/>
</dbReference>
<dbReference type="InterPro" id="IPR036322">
    <property type="entry name" value="WD40_repeat_dom_sf"/>
</dbReference>
<dbReference type="RefSeq" id="XP_001317287.1">
    <property type="nucleotide sequence ID" value="XM_001317252.1"/>
</dbReference>
<name>A2EQL7_TRIV3</name>
<dbReference type="GO" id="GO:0006890">
    <property type="term" value="P:retrograde vesicle-mediated transport, Golgi to endoplasmic reticulum"/>
    <property type="evidence" value="ECO:0000318"/>
    <property type="project" value="GO_Central"/>
</dbReference>
<dbReference type="OrthoDB" id="10261470at2759"/>
<dbReference type="eggNOG" id="KOG0276">
    <property type="taxonomic scope" value="Eukaryota"/>
</dbReference>
<dbReference type="PIRSF" id="PIRSF005567">
    <property type="entry name" value="Coatomer_beta'_subunit"/>
    <property type="match status" value="1"/>
</dbReference>
<sequence>MCLSRSEYLFGLPTARVKCIDFHESNQLLLAALFSGTAIVVDTLAGNIVKSYTVHEGSALRTCRWIHKTGNFVVGGDRSSLVFYSFGKNKLLNTVENAAVGPVRSIAVHPSENLILSCGDDKLVKLWDISNEKCKLVRVFSAHSKLVIDVKWSLREPTNFASCSYDGTVIFWETSSTTPMFTLKVCSLCVNCISFASVREKSQFAASTDDHNIYIVDIQSRSVVTKLEEHENNVSRVELHPTRPILISVSEDSKAIAWSSSTYKKENTILSNYKRMWSLAFSNNLPFFAIGCDDGLSVYKFTMDGIPMSLDSSGKIIVSHTSEIVTANLKELQNLSDNSELQLVYKDALTTDFQPEYMKHSPNGKFVYICGSGEYVIYSTLGFRNKAYGNGKMVAWSSNSTDFAVLTENGDVEIHLGNDEPKLIKNSYATNIFGGYLLGIQNSSSLTFYDWKSNEIIRKIEIEAEDVIWDGQRKIAIRTKDTIFVLSFNSDYSLLESEQTGYSDSFSILFTYETASTSICFANGVLLFTNETFLYRCVLGIYTVHSKMLKQNKILGYLQKENVLIVSDHLGNLTSICLPLSLLDFELLVSDNLIEEATEKADSIPDNFRAKEARVMRQIGQRKLALSVANDKQSRFDIAVELNDLTEANNNASDETQYKKVARMALEQGNYEIAVESLKNCHDYSTLLLLYKGRGDADGVRELIDLSSSKGQLNVAFTCAMLINDKRRAVEILIQSKLYAEATLLARSAVPEMVNECFKLWKENAINQKVADSLADPQEYPNLFE</sequence>
<evidence type="ECO:0000256" key="3">
    <source>
        <dbReference type="ARBA" id="ARBA00010844"/>
    </source>
</evidence>
<dbReference type="InterPro" id="IPR001680">
    <property type="entry name" value="WD40_rpt"/>
</dbReference>
<dbReference type="Gene3D" id="1.25.40.470">
    <property type="match status" value="1"/>
</dbReference>
<dbReference type="SMART" id="SM00320">
    <property type="entry name" value="WD40"/>
    <property type="match status" value="7"/>
</dbReference>
<evidence type="ECO:0000256" key="10">
    <source>
        <dbReference type="ARBA" id="ARBA00023034"/>
    </source>
</evidence>
<dbReference type="PANTHER" id="PTHR19876:SF2">
    <property type="entry name" value="COATOMER SUBUNIT BETA"/>
    <property type="match status" value="1"/>
</dbReference>
<keyword evidence="11" id="KW-0472">Membrane</keyword>
<feature type="domain" description="COPA/B TPR" evidence="16">
    <location>
        <begin position="594"/>
        <end position="762"/>
    </location>
</feature>
<gene>
    <name evidence="17" type="ORF">TVAG_191610</name>
</gene>
<dbReference type="PROSITE" id="PS50294">
    <property type="entry name" value="WD_REPEATS_REGION"/>
    <property type="match status" value="1"/>
</dbReference>
<comment type="similarity">
    <text evidence="3">Belongs to the WD repeat COPB2 family.</text>
</comment>
<dbReference type="CDD" id="cd00200">
    <property type="entry name" value="WD40"/>
    <property type="match status" value="1"/>
</dbReference>
<evidence type="ECO:0000256" key="13">
    <source>
        <dbReference type="ARBA" id="ARBA00032920"/>
    </source>
</evidence>
<dbReference type="KEGG" id="tva:4762929"/>
<dbReference type="GO" id="GO:0030126">
    <property type="term" value="C:COPI vesicle coat"/>
    <property type="evidence" value="ECO:0000318"/>
    <property type="project" value="GO_Central"/>
</dbReference>
<evidence type="ECO:0000256" key="6">
    <source>
        <dbReference type="ARBA" id="ARBA00022574"/>
    </source>
</evidence>
<dbReference type="Pfam" id="PF04053">
    <property type="entry name" value="B-prop_COPA_B_2nd"/>
    <property type="match status" value="1"/>
</dbReference>
<dbReference type="GO" id="GO:0005198">
    <property type="term" value="F:structural molecule activity"/>
    <property type="evidence" value="ECO:0007669"/>
    <property type="project" value="InterPro"/>
</dbReference>
<dbReference type="InterPro" id="IPR011044">
    <property type="entry name" value="Quino_amine_DH_bsu"/>
</dbReference>
<dbReference type="STRING" id="5722.A2EQL7"/>
<dbReference type="VEuPathDB" id="TrichDB:TVAG_191610"/>
<dbReference type="Pfam" id="PF00400">
    <property type="entry name" value="WD40"/>
    <property type="match status" value="3"/>
</dbReference>
<organism evidence="17 18">
    <name type="scientific">Trichomonas vaginalis (strain ATCC PRA-98 / G3)</name>
    <dbReference type="NCBI Taxonomy" id="412133"/>
    <lineage>
        <taxon>Eukaryota</taxon>
        <taxon>Metamonada</taxon>
        <taxon>Parabasalia</taxon>
        <taxon>Trichomonadida</taxon>
        <taxon>Trichomonadidae</taxon>
        <taxon>Trichomonas</taxon>
    </lineage>
</organism>
<dbReference type="EMBL" id="DS113458">
    <property type="protein sequence ID" value="EAY05064.1"/>
    <property type="molecule type" value="Genomic_DNA"/>
</dbReference>
<evidence type="ECO:0000256" key="7">
    <source>
        <dbReference type="ARBA" id="ARBA00022737"/>
    </source>
</evidence>
<feature type="repeat" description="WD" evidence="14">
    <location>
        <begin position="227"/>
        <end position="268"/>
    </location>
</feature>
<keyword evidence="7" id="KW-0677">Repeat</keyword>
<dbReference type="SUPFAM" id="SSF50978">
    <property type="entry name" value="WD40 repeat-like"/>
    <property type="match status" value="1"/>
</dbReference>
<keyword evidence="8" id="KW-0931">ER-Golgi transport</keyword>
<keyword evidence="6 14" id="KW-0853">WD repeat</keyword>
<keyword evidence="18" id="KW-1185">Reference proteome</keyword>
<keyword evidence="9" id="KW-0653">Protein transport</keyword>
<evidence type="ECO:0000256" key="2">
    <source>
        <dbReference type="ARBA" id="ARBA00004347"/>
    </source>
</evidence>
<dbReference type="PROSITE" id="PS50082">
    <property type="entry name" value="WD_REPEATS_2"/>
    <property type="match status" value="3"/>
</dbReference>
<evidence type="ECO:0000256" key="4">
    <source>
        <dbReference type="ARBA" id="ARBA00022448"/>
    </source>
</evidence>
<dbReference type="InterPro" id="IPR015943">
    <property type="entry name" value="WD40/YVTN_repeat-like_dom_sf"/>
</dbReference>
<dbReference type="CDD" id="cd22947">
    <property type="entry name" value="Coatomer_WDAD_beta-like"/>
    <property type="match status" value="1"/>
</dbReference>
<keyword evidence="12" id="KW-0968">Cytoplasmic vesicle</keyword>
<proteinExistence type="inferred from homology"/>
<reference evidence="17" key="2">
    <citation type="journal article" date="2007" name="Science">
        <title>Draft genome sequence of the sexually transmitted pathogen Trichomonas vaginalis.</title>
        <authorList>
            <person name="Carlton J.M."/>
            <person name="Hirt R.P."/>
            <person name="Silva J.C."/>
            <person name="Delcher A.L."/>
            <person name="Schatz M."/>
            <person name="Zhao Q."/>
            <person name="Wortman J.R."/>
            <person name="Bidwell S.L."/>
            <person name="Alsmark U.C.M."/>
            <person name="Besteiro S."/>
            <person name="Sicheritz-Ponten T."/>
            <person name="Noel C.J."/>
            <person name="Dacks J.B."/>
            <person name="Foster P.G."/>
            <person name="Simillion C."/>
            <person name="Van de Peer Y."/>
            <person name="Miranda-Saavedra D."/>
            <person name="Barton G.J."/>
            <person name="Westrop G.D."/>
            <person name="Mueller S."/>
            <person name="Dessi D."/>
            <person name="Fiori P.L."/>
            <person name="Ren Q."/>
            <person name="Paulsen I."/>
            <person name="Zhang H."/>
            <person name="Bastida-Corcuera F.D."/>
            <person name="Simoes-Barbosa A."/>
            <person name="Brown M.T."/>
            <person name="Hayes R.D."/>
            <person name="Mukherjee M."/>
            <person name="Okumura C.Y."/>
            <person name="Schneider R."/>
            <person name="Smith A.J."/>
            <person name="Vanacova S."/>
            <person name="Villalvazo M."/>
            <person name="Haas B.J."/>
            <person name="Pertea M."/>
            <person name="Feldblyum T.V."/>
            <person name="Utterback T.R."/>
            <person name="Shu C.L."/>
            <person name="Osoegawa K."/>
            <person name="de Jong P.J."/>
            <person name="Hrdy I."/>
            <person name="Horvathova L."/>
            <person name="Zubacova Z."/>
            <person name="Dolezal P."/>
            <person name="Malik S.B."/>
            <person name="Logsdon J.M. Jr."/>
            <person name="Henze K."/>
            <person name="Gupta A."/>
            <person name="Wang C.C."/>
            <person name="Dunne R.L."/>
            <person name="Upcroft J.A."/>
            <person name="Upcroft P."/>
            <person name="White O."/>
            <person name="Salzberg S.L."/>
            <person name="Tang P."/>
            <person name="Chiu C.-H."/>
            <person name="Lee Y.-S."/>
            <person name="Embley T.M."/>
            <person name="Coombs G.H."/>
            <person name="Mottram J.C."/>
            <person name="Tachezy J."/>
            <person name="Fraser-Liggett C.M."/>
            <person name="Johnson P.J."/>
        </authorList>
    </citation>
    <scope>NUCLEOTIDE SEQUENCE [LARGE SCALE GENOMIC DNA]</scope>
    <source>
        <strain evidence="17">G3</strain>
    </source>
</reference>
<protein>
    <recommendedName>
        <fullName evidence="13">Beta'-coat protein</fullName>
    </recommendedName>
</protein>
<evidence type="ECO:0000313" key="18">
    <source>
        <dbReference type="Proteomes" id="UP000001542"/>
    </source>
</evidence>
<dbReference type="GO" id="GO:0006891">
    <property type="term" value="P:intra-Golgi vesicle-mediated transport"/>
    <property type="evidence" value="ECO:0000318"/>
    <property type="project" value="GO_Central"/>
</dbReference>
<dbReference type="Gene3D" id="2.130.10.10">
    <property type="entry name" value="YVTN repeat-like/Quinoprotein amine dehydrogenase"/>
    <property type="match status" value="1"/>
</dbReference>
<dbReference type="SMR" id="A2EQL7"/>
<keyword evidence="5" id="KW-0963">Cytoplasm</keyword>
<dbReference type="InterPro" id="IPR006692">
    <property type="entry name" value="Beta-prop_COPA/B_2nd"/>
</dbReference>
<dbReference type="GO" id="GO:0006888">
    <property type="term" value="P:endoplasmic reticulum to Golgi vesicle-mediated transport"/>
    <property type="evidence" value="ECO:0000318"/>
    <property type="project" value="GO_Central"/>
</dbReference>